<sequence>MNLKINKMKQETLEEISKEMYKGEYICNGIDLIPVWREGFILGAEFQQERSYSEEDMKSAYEQGARLALLSQSPLALHKGEFPNPEEWFNDFKK</sequence>
<protein>
    <submittedName>
        <fullName evidence="1">Uncharacterized protein</fullName>
    </submittedName>
</protein>
<reference evidence="1 2" key="1">
    <citation type="submission" date="2020-05" db="EMBL/GenBank/DDBJ databases">
        <title>Genomics and ecology of novel Flavobacterium phages from the Baltic Sea.</title>
        <authorList>
            <person name="Hoetzinger M."/>
            <person name="Nilsson E."/>
            <person name="Holmfeldt K."/>
        </authorList>
    </citation>
    <scope>NUCLEOTIDE SEQUENCE [LARGE SCALE GENOMIC DNA]</scope>
</reference>
<name>A0A7D5FM86_9CAUD</name>
<dbReference type="EMBL" id="MT497017">
    <property type="protein sequence ID" value="QLF85206.1"/>
    <property type="molecule type" value="Genomic_DNA"/>
</dbReference>
<gene>
    <name evidence="1" type="ORF">elemo79Aphanotate_12</name>
</gene>
<evidence type="ECO:0000313" key="1">
    <source>
        <dbReference type="EMBL" id="QLF85206.1"/>
    </source>
</evidence>
<dbReference type="Proteomes" id="UP000510645">
    <property type="component" value="Segment"/>
</dbReference>
<accession>A0A7D5FM86</accession>
<proteinExistence type="predicted"/>
<organism evidence="1 2">
    <name type="scientific">Flavobacterium phage vB_FspP_elemoA_7-9A</name>
    <dbReference type="NCBI Taxonomy" id="2743781"/>
    <lineage>
        <taxon>Viruses</taxon>
        <taxon>Duplodnaviria</taxon>
        <taxon>Heunggongvirae</taxon>
        <taxon>Uroviricota</taxon>
        <taxon>Caudoviricetes</taxon>
        <taxon>Elemovirus</taxon>
        <taxon>Elemovirus elemoA</taxon>
    </lineage>
</organism>
<keyword evidence="2" id="KW-1185">Reference proteome</keyword>
<evidence type="ECO:0000313" key="2">
    <source>
        <dbReference type="Proteomes" id="UP000510645"/>
    </source>
</evidence>